<dbReference type="InterPro" id="IPR051683">
    <property type="entry name" value="Enoyl-CoA_Hydratase/Isomerase"/>
</dbReference>
<feature type="region of interest" description="Disordered" evidence="3">
    <location>
        <begin position="256"/>
        <end position="290"/>
    </location>
</feature>
<dbReference type="RefSeq" id="WP_306884374.1">
    <property type="nucleotide sequence ID" value="NZ_JAUSUL010000001.1"/>
</dbReference>
<accession>A0AAE3VMQ8</accession>
<evidence type="ECO:0000313" key="4">
    <source>
        <dbReference type="EMBL" id="MDQ0314590.1"/>
    </source>
</evidence>
<evidence type="ECO:0000256" key="2">
    <source>
        <dbReference type="RuleBase" id="RU003707"/>
    </source>
</evidence>
<dbReference type="Pfam" id="PF00378">
    <property type="entry name" value="ECH_1"/>
    <property type="match status" value="1"/>
</dbReference>
<protein>
    <submittedName>
        <fullName evidence="4">Trans-feruloyl-CoA hydratase/vanillin synthase</fullName>
        <ecNumber evidence="4">4.1.2.61</ecNumber>
    </submittedName>
</protein>
<evidence type="ECO:0000256" key="1">
    <source>
        <dbReference type="ARBA" id="ARBA00005254"/>
    </source>
</evidence>
<dbReference type="PANTHER" id="PTHR42964">
    <property type="entry name" value="ENOYL-COA HYDRATASE"/>
    <property type="match status" value="1"/>
</dbReference>
<dbReference type="GO" id="GO:0050547">
    <property type="term" value="F:feruloyl-CoA hydratase/lyase activity"/>
    <property type="evidence" value="ECO:0007669"/>
    <property type="project" value="UniProtKB-EC"/>
</dbReference>
<dbReference type="GO" id="GO:0008300">
    <property type="term" value="P:isoprenoid catabolic process"/>
    <property type="evidence" value="ECO:0007669"/>
    <property type="project" value="TreeGrafter"/>
</dbReference>
<dbReference type="Gene3D" id="3.90.226.10">
    <property type="entry name" value="2-enoyl-CoA Hydratase, Chain A, domain 1"/>
    <property type="match status" value="1"/>
</dbReference>
<dbReference type="PROSITE" id="PS00166">
    <property type="entry name" value="ENOYL_COA_HYDRATASE"/>
    <property type="match status" value="1"/>
</dbReference>
<reference evidence="4" key="1">
    <citation type="submission" date="2023-07" db="EMBL/GenBank/DDBJ databases">
        <title>Genomic Encyclopedia of Type Strains, Phase IV (KMG-IV): sequencing the most valuable type-strain genomes for metagenomic binning, comparative biology and taxonomic classification.</title>
        <authorList>
            <person name="Goeker M."/>
        </authorList>
    </citation>
    <scope>NUCLEOTIDE SEQUENCE</scope>
    <source>
        <strain evidence="4">DSM 21202</strain>
    </source>
</reference>
<dbReference type="SUPFAM" id="SSF52096">
    <property type="entry name" value="ClpP/crotonase"/>
    <property type="match status" value="1"/>
</dbReference>
<sequence>MTGKPGETRPSEQDRANGWGENVLVDIEDGIAWVTLNRPDKRNAINPGIVWEMNAVLDAVEEDDAVQVVVITGSGDAFSAGQDLKEYFREPDAGPPLDRERLYRANAAWQWRRMMYFPKPTIAMVNGWCFGGAFQVLIGCDLAIASEDATFGLSEINWGIIPAGIVTKSLAEVMSQRDAMYYIMTGETFTGAQAAEMKVVNMAVPASELRARTKKLADTLKEKNPFVLRSAKTAYHHVKSMPWDTALEYLMAKSDQTKYRDPERGDQKGMQQFLDDKSYRPGLQSYDRNR</sequence>
<organism evidence="4 5">
    <name type="scientific">Amorphus orientalis</name>
    <dbReference type="NCBI Taxonomy" id="649198"/>
    <lineage>
        <taxon>Bacteria</taxon>
        <taxon>Pseudomonadati</taxon>
        <taxon>Pseudomonadota</taxon>
        <taxon>Alphaproteobacteria</taxon>
        <taxon>Hyphomicrobiales</taxon>
        <taxon>Amorphaceae</taxon>
        <taxon>Amorphus</taxon>
    </lineage>
</organism>
<keyword evidence="4" id="KW-0456">Lyase</keyword>
<gene>
    <name evidence="4" type="ORF">J2S73_001027</name>
</gene>
<dbReference type="InterPro" id="IPR001753">
    <property type="entry name" value="Enoyl-CoA_hydra/iso"/>
</dbReference>
<dbReference type="PANTHER" id="PTHR42964:SF1">
    <property type="entry name" value="POLYKETIDE BIOSYNTHESIS ENOYL-COA HYDRATASE PKSH-RELATED"/>
    <property type="match status" value="1"/>
</dbReference>
<dbReference type="EMBL" id="JAUSUL010000001">
    <property type="protein sequence ID" value="MDQ0314590.1"/>
    <property type="molecule type" value="Genomic_DNA"/>
</dbReference>
<dbReference type="Proteomes" id="UP001229244">
    <property type="component" value="Unassembled WGS sequence"/>
</dbReference>
<evidence type="ECO:0000313" key="5">
    <source>
        <dbReference type="Proteomes" id="UP001229244"/>
    </source>
</evidence>
<dbReference type="Gene3D" id="6.10.250.2850">
    <property type="match status" value="1"/>
</dbReference>
<keyword evidence="5" id="KW-1185">Reference proteome</keyword>
<comment type="similarity">
    <text evidence="1 2">Belongs to the enoyl-CoA hydratase/isomerase family.</text>
</comment>
<proteinExistence type="inferred from homology"/>
<dbReference type="InterPro" id="IPR018376">
    <property type="entry name" value="Enoyl-CoA_hyd/isom_CS"/>
</dbReference>
<name>A0AAE3VMQ8_9HYPH</name>
<dbReference type="NCBIfam" id="NF006588">
    <property type="entry name" value="PRK09120.1"/>
    <property type="match status" value="1"/>
</dbReference>
<feature type="compositionally biased region" description="Basic and acidic residues" evidence="3">
    <location>
        <begin position="256"/>
        <end position="267"/>
    </location>
</feature>
<dbReference type="AlphaFoldDB" id="A0AAE3VMQ8"/>
<dbReference type="InterPro" id="IPR029045">
    <property type="entry name" value="ClpP/crotonase-like_dom_sf"/>
</dbReference>
<dbReference type="EC" id="4.1.2.61" evidence="4"/>
<comment type="caution">
    <text evidence="4">The sequence shown here is derived from an EMBL/GenBank/DDBJ whole genome shotgun (WGS) entry which is preliminary data.</text>
</comment>
<dbReference type="CDD" id="cd06558">
    <property type="entry name" value="crotonase-like"/>
    <property type="match status" value="1"/>
</dbReference>
<evidence type="ECO:0000256" key="3">
    <source>
        <dbReference type="SAM" id="MobiDB-lite"/>
    </source>
</evidence>